<reference evidence="4 5" key="1">
    <citation type="submission" date="2020-08" db="EMBL/GenBank/DDBJ databases">
        <title>Genomic Encyclopedia of Type Strains, Phase IV (KMG-IV): sequencing the most valuable type-strain genomes for metagenomic binning, comparative biology and taxonomic classification.</title>
        <authorList>
            <person name="Goeker M."/>
        </authorList>
    </citation>
    <scope>NUCLEOTIDE SEQUENCE [LARGE SCALE GENOMIC DNA]</scope>
    <source>
        <strain evidence="4 5">DSM 22071</strain>
    </source>
</reference>
<dbReference type="Gene3D" id="2.40.160.20">
    <property type="match status" value="1"/>
</dbReference>
<keyword evidence="5" id="KW-1185">Reference proteome</keyword>
<dbReference type="InterPro" id="IPR027385">
    <property type="entry name" value="Beta-barrel_OMP"/>
</dbReference>
<feature type="domain" description="Outer membrane protein beta-barrel" evidence="3">
    <location>
        <begin position="15"/>
        <end position="202"/>
    </location>
</feature>
<dbReference type="Pfam" id="PF13505">
    <property type="entry name" value="OMP_b-brl"/>
    <property type="match status" value="1"/>
</dbReference>
<evidence type="ECO:0000256" key="2">
    <source>
        <dbReference type="SAM" id="SignalP"/>
    </source>
</evidence>
<proteinExistence type="predicted"/>
<evidence type="ECO:0000259" key="3">
    <source>
        <dbReference type="Pfam" id="PF13505"/>
    </source>
</evidence>
<feature type="chain" id="PRO_5031489618" description="Outer membrane protein beta-barrel domain-containing protein" evidence="2">
    <location>
        <begin position="26"/>
        <end position="202"/>
    </location>
</feature>
<evidence type="ECO:0000313" key="4">
    <source>
        <dbReference type="EMBL" id="MBB5022260.1"/>
    </source>
</evidence>
<feature type="signal peptide" evidence="2">
    <location>
        <begin position="1"/>
        <end position="25"/>
    </location>
</feature>
<dbReference type="InterPro" id="IPR011250">
    <property type="entry name" value="OMP/PagP_B-barrel"/>
</dbReference>
<gene>
    <name evidence="4" type="ORF">HNR37_001592</name>
</gene>
<organism evidence="4 5">
    <name type="scientific">Desulfurispira natronophila</name>
    <dbReference type="NCBI Taxonomy" id="682562"/>
    <lineage>
        <taxon>Bacteria</taxon>
        <taxon>Pseudomonadati</taxon>
        <taxon>Chrysiogenota</taxon>
        <taxon>Chrysiogenia</taxon>
        <taxon>Chrysiogenales</taxon>
        <taxon>Chrysiogenaceae</taxon>
        <taxon>Desulfurispira</taxon>
    </lineage>
</organism>
<dbReference type="Proteomes" id="UP000528322">
    <property type="component" value="Unassembled WGS sequence"/>
</dbReference>
<dbReference type="SUPFAM" id="SSF56925">
    <property type="entry name" value="OMPA-like"/>
    <property type="match status" value="1"/>
</dbReference>
<sequence length="202" mass="22240">MQRHYFIKSCLVASALLCAGSIASGYELSEGSRYFGGQFAMLDYDISGANESYEPTALVARMGLFVQDNVAIEGRIGTGLSSDKKYYTYNDADEEVAVELDSLLGLFVIAHMPLEGTGSFYGALGLSRVRTSVEEDDYWYSNYFGDMHFNDTYTVSDTGLSYGVGFEWHMSDVSALNIEYMMYVNESDYSVAALSVGASFGF</sequence>
<dbReference type="RefSeq" id="WP_183732449.1">
    <property type="nucleotide sequence ID" value="NZ_JACHID010000009.1"/>
</dbReference>
<accession>A0A7W8DH93</accession>
<evidence type="ECO:0000313" key="5">
    <source>
        <dbReference type="Proteomes" id="UP000528322"/>
    </source>
</evidence>
<dbReference type="EMBL" id="JACHID010000009">
    <property type="protein sequence ID" value="MBB5022260.1"/>
    <property type="molecule type" value="Genomic_DNA"/>
</dbReference>
<protein>
    <recommendedName>
        <fullName evidence="3">Outer membrane protein beta-barrel domain-containing protein</fullName>
    </recommendedName>
</protein>
<keyword evidence="1 2" id="KW-0732">Signal</keyword>
<comment type="caution">
    <text evidence="4">The sequence shown here is derived from an EMBL/GenBank/DDBJ whole genome shotgun (WGS) entry which is preliminary data.</text>
</comment>
<evidence type="ECO:0000256" key="1">
    <source>
        <dbReference type="ARBA" id="ARBA00022729"/>
    </source>
</evidence>
<name>A0A7W8DH93_9BACT</name>
<dbReference type="AlphaFoldDB" id="A0A7W8DH93"/>